<feature type="transmembrane region" description="Helical" evidence="1">
    <location>
        <begin position="156"/>
        <end position="175"/>
    </location>
</feature>
<dbReference type="EMBL" id="BRVO01000002">
    <property type="protein sequence ID" value="GLB49451.1"/>
    <property type="molecule type" value="Genomic_DNA"/>
</dbReference>
<dbReference type="Proteomes" id="UP001143543">
    <property type="component" value="Unassembled WGS sequence"/>
</dbReference>
<dbReference type="RefSeq" id="WP_281765086.1">
    <property type="nucleotide sequence ID" value="NZ_BRVO01000002.1"/>
</dbReference>
<protein>
    <recommendedName>
        <fullName evidence="2">TIR domain-containing protein</fullName>
    </recommendedName>
</protein>
<proteinExistence type="predicted"/>
<reference evidence="3" key="1">
    <citation type="submission" date="2022-07" db="EMBL/GenBank/DDBJ databases">
        <title>Taxonomy of Novel Oxalotrophic and Methylotrophic Bacteria.</title>
        <authorList>
            <person name="Sahin N."/>
            <person name="Tani A."/>
        </authorList>
    </citation>
    <scope>NUCLEOTIDE SEQUENCE</scope>
    <source>
        <strain evidence="3">Y10</strain>
    </source>
</reference>
<dbReference type="SUPFAM" id="SSF52200">
    <property type="entry name" value="Toll/Interleukin receptor TIR domain"/>
    <property type="match status" value="1"/>
</dbReference>
<sequence length="352" mass="39583">MNHVDVFISRKSADAKYAKPIYEYLIAEGLAVFESDHTLKELGNADYIKAIDEALASTTHMIVVGSSSENIKSSWVEAEWLFFLNRKRSAKTSGNLFTVITKDFNIADLPPSLANYEAIPFNRKNFPIIYNYVREKNTPPKPAPKNPFPAEVQNKYLWIMLAVLLISMLSVFIYLKYQPKDITIFAKPDKSLSLDSNYPVFSGGDISIVIGNKEERKQLLSNGEINLKQIPSNYIGKKVPVTLFAKYWKGQTDSIVLGKSITLKVIPDGSLGKISGKVIDYDGNPISGVSISVDNDTIVDNEVDGTFTISLPFRLQKEYYRMEYSKSGFETYKTTYFPVSGHTDVPLPRLKQ</sequence>
<evidence type="ECO:0000313" key="4">
    <source>
        <dbReference type="Proteomes" id="UP001143543"/>
    </source>
</evidence>
<dbReference type="InterPro" id="IPR035897">
    <property type="entry name" value="Toll_tir_struct_dom_sf"/>
</dbReference>
<evidence type="ECO:0000259" key="2">
    <source>
        <dbReference type="Pfam" id="PF13676"/>
    </source>
</evidence>
<dbReference type="InterPro" id="IPR000157">
    <property type="entry name" value="TIR_dom"/>
</dbReference>
<keyword evidence="4" id="KW-1185">Reference proteome</keyword>
<dbReference type="InterPro" id="IPR008969">
    <property type="entry name" value="CarboxyPept-like_regulatory"/>
</dbReference>
<keyword evidence="1" id="KW-1133">Transmembrane helix</keyword>
<name>A0ABQ5MJG6_9FLAO</name>
<organism evidence="3 4">
    <name type="scientific">Neptunitalea lumnitzerae</name>
    <dbReference type="NCBI Taxonomy" id="2965509"/>
    <lineage>
        <taxon>Bacteria</taxon>
        <taxon>Pseudomonadati</taxon>
        <taxon>Bacteroidota</taxon>
        <taxon>Flavobacteriia</taxon>
        <taxon>Flavobacteriales</taxon>
        <taxon>Flavobacteriaceae</taxon>
        <taxon>Neptunitalea</taxon>
    </lineage>
</organism>
<gene>
    <name evidence="3" type="ORF">Y10_18190</name>
</gene>
<evidence type="ECO:0000313" key="3">
    <source>
        <dbReference type="EMBL" id="GLB49451.1"/>
    </source>
</evidence>
<feature type="domain" description="TIR" evidence="2">
    <location>
        <begin position="6"/>
        <end position="123"/>
    </location>
</feature>
<keyword evidence="1" id="KW-0812">Transmembrane</keyword>
<comment type="caution">
    <text evidence="3">The sequence shown here is derived from an EMBL/GenBank/DDBJ whole genome shotgun (WGS) entry which is preliminary data.</text>
</comment>
<dbReference type="Gene3D" id="3.40.50.10140">
    <property type="entry name" value="Toll/interleukin-1 receptor homology (TIR) domain"/>
    <property type="match status" value="1"/>
</dbReference>
<accession>A0ABQ5MJG6</accession>
<dbReference type="Pfam" id="PF13676">
    <property type="entry name" value="TIR_2"/>
    <property type="match status" value="1"/>
</dbReference>
<keyword evidence="1" id="KW-0472">Membrane</keyword>
<dbReference type="SUPFAM" id="SSF49464">
    <property type="entry name" value="Carboxypeptidase regulatory domain-like"/>
    <property type="match status" value="1"/>
</dbReference>
<dbReference type="Gene3D" id="2.60.40.1120">
    <property type="entry name" value="Carboxypeptidase-like, regulatory domain"/>
    <property type="match status" value="1"/>
</dbReference>
<evidence type="ECO:0000256" key="1">
    <source>
        <dbReference type="SAM" id="Phobius"/>
    </source>
</evidence>